<dbReference type="EMBL" id="QKWP01001791">
    <property type="protein sequence ID" value="RIB06573.1"/>
    <property type="molecule type" value="Genomic_DNA"/>
</dbReference>
<evidence type="ECO:0000313" key="2">
    <source>
        <dbReference type="EMBL" id="RIB06573.1"/>
    </source>
</evidence>
<comment type="caution">
    <text evidence="2">The sequence shown here is derived from an EMBL/GenBank/DDBJ whole genome shotgun (WGS) entry which is preliminary data.</text>
</comment>
<dbReference type="SUPFAM" id="SSF57850">
    <property type="entry name" value="RING/U-box"/>
    <property type="match status" value="1"/>
</dbReference>
<gene>
    <name evidence="2" type="ORF">C2G38_2216720</name>
</gene>
<evidence type="ECO:0008006" key="4">
    <source>
        <dbReference type="Google" id="ProtNLM"/>
    </source>
</evidence>
<evidence type="ECO:0000256" key="1">
    <source>
        <dbReference type="SAM" id="MobiDB-lite"/>
    </source>
</evidence>
<sequence>MSTTSSASSAPSTPINNIKNLAYNILKTLKDECGKEIISHPLKAFTTLSCGHTFHRLCIEKKLLLTIPNICPFSGCSEEVKIIETEGRRGSESSTSSVVRRMEKHSIQDMPEIQEEDMPDVDDARDKNNHPTDKSTTPSGEESRKRPTKKEVKREDSPLLKKSIQELTLPTHQQVEGLITLQSSISEMDVASLDFLDLYNKIDTAEDNLQRTTHDLI</sequence>
<name>A0A397UGY2_9GLOM</name>
<feature type="compositionally biased region" description="Acidic residues" evidence="1">
    <location>
        <begin position="112"/>
        <end position="121"/>
    </location>
</feature>
<feature type="region of interest" description="Disordered" evidence="1">
    <location>
        <begin position="85"/>
        <end position="161"/>
    </location>
</feature>
<dbReference type="AlphaFoldDB" id="A0A397UGY2"/>
<protein>
    <recommendedName>
        <fullName evidence="4">RING-type domain-containing protein</fullName>
    </recommendedName>
</protein>
<reference evidence="2 3" key="1">
    <citation type="submission" date="2018-06" db="EMBL/GenBank/DDBJ databases">
        <title>Comparative genomics reveals the genomic features of Rhizophagus irregularis, R. cerebriforme, R. diaphanum and Gigaspora rosea, and their symbiotic lifestyle signature.</title>
        <authorList>
            <person name="Morin E."/>
            <person name="San Clemente H."/>
            <person name="Chen E.C.H."/>
            <person name="De La Providencia I."/>
            <person name="Hainaut M."/>
            <person name="Kuo A."/>
            <person name="Kohler A."/>
            <person name="Murat C."/>
            <person name="Tang N."/>
            <person name="Roy S."/>
            <person name="Loubradou J."/>
            <person name="Henrissat B."/>
            <person name="Grigoriev I.V."/>
            <person name="Corradi N."/>
            <person name="Roux C."/>
            <person name="Martin F.M."/>
        </authorList>
    </citation>
    <scope>NUCLEOTIDE SEQUENCE [LARGE SCALE GENOMIC DNA]</scope>
    <source>
        <strain evidence="2 3">DAOM 194757</strain>
    </source>
</reference>
<dbReference type="Gene3D" id="3.30.40.10">
    <property type="entry name" value="Zinc/RING finger domain, C3HC4 (zinc finger)"/>
    <property type="match status" value="1"/>
</dbReference>
<evidence type="ECO:0000313" key="3">
    <source>
        <dbReference type="Proteomes" id="UP000266673"/>
    </source>
</evidence>
<dbReference type="InterPro" id="IPR013083">
    <property type="entry name" value="Znf_RING/FYVE/PHD"/>
</dbReference>
<accession>A0A397UGY2</accession>
<dbReference type="Proteomes" id="UP000266673">
    <property type="component" value="Unassembled WGS sequence"/>
</dbReference>
<proteinExistence type="predicted"/>
<keyword evidence="3" id="KW-1185">Reference proteome</keyword>
<dbReference type="OrthoDB" id="2304422at2759"/>
<feature type="compositionally biased region" description="Basic and acidic residues" evidence="1">
    <location>
        <begin position="141"/>
        <end position="159"/>
    </location>
</feature>
<feature type="compositionally biased region" description="Basic and acidic residues" evidence="1">
    <location>
        <begin position="122"/>
        <end position="133"/>
    </location>
</feature>
<organism evidence="2 3">
    <name type="scientific">Gigaspora rosea</name>
    <dbReference type="NCBI Taxonomy" id="44941"/>
    <lineage>
        <taxon>Eukaryota</taxon>
        <taxon>Fungi</taxon>
        <taxon>Fungi incertae sedis</taxon>
        <taxon>Mucoromycota</taxon>
        <taxon>Glomeromycotina</taxon>
        <taxon>Glomeromycetes</taxon>
        <taxon>Diversisporales</taxon>
        <taxon>Gigasporaceae</taxon>
        <taxon>Gigaspora</taxon>
    </lineage>
</organism>